<dbReference type="Proteomes" id="UP000029736">
    <property type="component" value="Unassembled WGS sequence"/>
</dbReference>
<sequence>MNLKSFLLTLGWVGSFLFLFEGTTIAQITGNLKDADAPAVLTLNLAPLSPLEGTDVPQPYRQLFLIFNDGQFYTADEANTVFQQSHGFDGAILGGATAEAVVFSKAIYSDEDGDPPPKIVSGTGPTVAAATPDKTKAVPDTALIAITPDHPALTPDGRTVLTVSVKNDSNGVVSAAAPYNGYLLLFHESKLTVETARRLKKKGVGVIEKLEFSKSEIDAFIEQSSEISGLPNTLRLGAYDAVDLSGTSSGNTYRALQVFRVSGLQPGQEQHFFLPVFNRNVHYDSIPEGGSGAASYAAVLLLEPGNFSFPQLSAEEAEGVSKLNLSALLEQGIPLATLGDPSGTLTLGELQPAAYTSAMQSVRRSYDPNLIELWACACPDTSLAGQKLLIKVAFENEGAGATGAVKVRIPLPAAVDVASISDQELFSVAPGIETFDIEKDTAANTLTVTFPKLRLAGTSEHKSLAARSGYFSFLAYTRSGTDIGTLPPTQACIAFRDENAPPDTYNSEVCTPRGTVTLIDEAGIAANDLALSCTICEVKMAEGITVLGMPLWLFLLLLVVVIGAILLAFYSDDWLG</sequence>
<keyword evidence="1" id="KW-0812">Transmembrane</keyword>
<evidence type="ECO:0000313" key="2">
    <source>
        <dbReference type="EMBL" id="KGE85446.1"/>
    </source>
</evidence>
<comment type="caution">
    <text evidence="2">The sequence shown here is derived from an EMBL/GenBank/DDBJ whole genome shotgun (WGS) entry which is preliminary data.</text>
</comment>
<keyword evidence="1" id="KW-0472">Membrane</keyword>
<gene>
    <name evidence="2" type="ORF">IX84_28600</name>
</gene>
<keyword evidence="3" id="KW-1185">Reference proteome</keyword>
<dbReference type="AlphaFoldDB" id="A0A098S008"/>
<accession>A0A098S008</accession>
<evidence type="ECO:0000256" key="1">
    <source>
        <dbReference type="SAM" id="Phobius"/>
    </source>
</evidence>
<dbReference type="RefSeq" id="WP_044228710.1">
    <property type="nucleotide sequence ID" value="NZ_JBKAGJ010000042.1"/>
</dbReference>
<protein>
    <submittedName>
        <fullName evidence="2">Uncharacterized protein</fullName>
    </submittedName>
</protein>
<dbReference type="EMBL" id="JPOS01000090">
    <property type="protein sequence ID" value="KGE85446.1"/>
    <property type="molecule type" value="Genomic_DNA"/>
</dbReference>
<keyword evidence="1" id="KW-1133">Transmembrane helix</keyword>
<proteinExistence type="predicted"/>
<reference evidence="2 3" key="1">
    <citation type="journal article" date="2014" name="Int. J. Syst. Evol. Microbiol.">
        <title>Phaeodactylibacter xiamenensis gen. nov., sp. nov., a member of the family Saprospiraceae isolated from the marine alga Phaeodactylum tricornutum.</title>
        <authorList>
            <person name="Chen Z.Jr."/>
            <person name="Lei X."/>
            <person name="Lai Q."/>
            <person name="Li Y."/>
            <person name="Zhang B."/>
            <person name="Zhang J."/>
            <person name="Zhang H."/>
            <person name="Yang L."/>
            <person name="Zheng W."/>
            <person name="Tian Y."/>
            <person name="Yu Z."/>
            <person name="Xu H.Jr."/>
            <person name="Zheng T."/>
        </authorList>
    </citation>
    <scope>NUCLEOTIDE SEQUENCE [LARGE SCALE GENOMIC DNA]</scope>
    <source>
        <strain evidence="2 3">KD52</strain>
    </source>
</reference>
<organism evidence="2 3">
    <name type="scientific">Phaeodactylibacter xiamenensis</name>
    <dbReference type="NCBI Taxonomy" id="1524460"/>
    <lineage>
        <taxon>Bacteria</taxon>
        <taxon>Pseudomonadati</taxon>
        <taxon>Bacteroidota</taxon>
        <taxon>Saprospiria</taxon>
        <taxon>Saprospirales</taxon>
        <taxon>Haliscomenobacteraceae</taxon>
        <taxon>Phaeodactylibacter</taxon>
    </lineage>
</organism>
<evidence type="ECO:0000313" key="3">
    <source>
        <dbReference type="Proteomes" id="UP000029736"/>
    </source>
</evidence>
<feature type="transmembrane region" description="Helical" evidence="1">
    <location>
        <begin position="549"/>
        <end position="570"/>
    </location>
</feature>
<name>A0A098S008_9BACT</name>